<dbReference type="InterPro" id="IPR023198">
    <property type="entry name" value="PGP-like_dom2"/>
</dbReference>
<accession>A0ABW5PAU2</accession>
<evidence type="ECO:0000313" key="1">
    <source>
        <dbReference type="EMBL" id="MFD2612234.1"/>
    </source>
</evidence>
<dbReference type="GO" id="GO:0016787">
    <property type="term" value="F:hydrolase activity"/>
    <property type="evidence" value="ECO:0007669"/>
    <property type="project" value="UniProtKB-KW"/>
</dbReference>
<keyword evidence="1" id="KW-0378">Hydrolase</keyword>
<gene>
    <name evidence="1" type="ORF">ACFSUF_07290</name>
</gene>
<comment type="caution">
    <text evidence="1">The sequence shown here is derived from an EMBL/GenBank/DDBJ whole genome shotgun (WGS) entry which is preliminary data.</text>
</comment>
<dbReference type="Gene3D" id="1.10.150.240">
    <property type="entry name" value="Putative phosphatase, domain 2"/>
    <property type="match status" value="1"/>
</dbReference>
<dbReference type="Gene3D" id="3.40.50.1000">
    <property type="entry name" value="HAD superfamily/HAD-like"/>
    <property type="match status" value="1"/>
</dbReference>
<dbReference type="PANTHER" id="PTHR43434">
    <property type="entry name" value="PHOSPHOGLYCOLATE PHOSPHATASE"/>
    <property type="match status" value="1"/>
</dbReference>
<dbReference type="Pfam" id="PF13419">
    <property type="entry name" value="HAD_2"/>
    <property type="match status" value="1"/>
</dbReference>
<dbReference type="InterPro" id="IPR041492">
    <property type="entry name" value="HAD_2"/>
</dbReference>
<dbReference type="EMBL" id="JBHUME010000005">
    <property type="protein sequence ID" value="MFD2612234.1"/>
    <property type="molecule type" value="Genomic_DNA"/>
</dbReference>
<dbReference type="RefSeq" id="WP_377601563.1">
    <property type="nucleotide sequence ID" value="NZ_JBHUME010000005.1"/>
</dbReference>
<name>A0ABW5PAU2_9BACL</name>
<dbReference type="InterPro" id="IPR036412">
    <property type="entry name" value="HAD-like_sf"/>
</dbReference>
<dbReference type="EC" id="3.1.3.-" evidence="1"/>
<keyword evidence="2" id="KW-1185">Reference proteome</keyword>
<proteinExistence type="predicted"/>
<dbReference type="PANTHER" id="PTHR43434:SF1">
    <property type="entry name" value="PHOSPHOGLYCOLATE PHOSPHATASE"/>
    <property type="match status" value="1"/>
</dbReference>
<sequence length="254" mass="29514">MTKQTIIFDLDDTLIHCNKYFNMIISQFADQMEMWFRGYGVTEKQIRDMQQELDVAMVEIHGFTLEHFPQSFIDTYLHYCHITGHPEKQEEKDFLYKLGSSVYDQEFEAFPHMMETLQTLKDQGHLLCLYTGGVQAVQQKKVDKLQLASFFEDRIFIAQHKTVDVLERILVEHQYDRKHTWMIGNSIRTDIVPALQSGIHAIFIPALEEWQYNNVEIHVTPQGAFLTLKDLTEVPDAIRKYHGTTGPVQGAVSS</sequence>
<reference evidence="2" key="1">
    <citation type="journal article" date="2019" name="Int. J. Syst. Evol. Microbiol.">
        <title>The Global Catalogue of Microorganisms (GCM) 10K type strain sequencing project: providing services to taxonomists for standard genome sequencing and annotation.</title>
        <authorList>
            <consortium name="The Broad Institute Genomics Platform"/>
            <consortium name="The Broad Institute Genome Sequencing Center for Infectious Disease"/>
            <person name="Wu L."/>
            <person name="Ma J."/>
        </authorList>
    </citation>
    <scope>NUCLEOTIDE SEQUENCE [LARGE SCALE GENOMIC DNA]</scope>
    <source>
        <strain evidence="2">KCTC 3950</strain>
    </source>
</reference>
<dbReference type="SUPFAM" id="SSF56784">
    <property type="entry name" value="HAD-like"/>
    <property type="match status" value="1"/>
</dbReference>
<dbReference type="SFLD" id="SFLDG01129">
    <property type="entry name" value="C1.5:_HAD__Beta-PGM__Phosphata"/>
    <property type="match status" value="1"/>
</dbReference>
<dbReference type="Proteomes" id="UP001597541">
    <property type="component" value="Unassembled WGS sequence"/>
</dbReference>
<dbReference type="InterPro" id="IPR023214">
    <property type="entry name" value="HAD_sf"/>
</dbReference>
<dbReference type="InterPro" id="IPR050155">
    <property type="entry name" value="HAD-like_hydrolase_sf"/>
</dbReference>
<evidence type="ECO:0000313" key="2">
    <source>
        <dbReference type="Proteomes" id="UP001597541"/>
    </source>
</evidence>
<protein>
    <submittedName>
        <fullName evidence="1">HAD family hydrolase</fullName>
        <ecNumber evidence="1">3.1.3.-</ecNumber>
    </submittedName>
</protein>
<organism evidence="1 2">
    <name type="scientific">Paenibacillus gansuensis</name>
    <dbReference type="NCBI Taxonomy" id="306542"/>
    <lineage>
        <taxon>Bacteria</taxon>
        <taxon>Bacillati</taxon>
        <taxon>Bacillota</taxon>
        <taxon>Bacilli</taxon>
        <taxon>Bacillales</taxon>
        <taxon>Paenibacillaceae</taxon>
        <taxon>Paenibacillus</taxon>
    </lineage>
</organism>
<dbReference type="SFLD" id="SFLDS00003">
    <property type="entry name" value="Haloacid_Dehalogenase"/>
    <property type="match status" value="1"/>
</dbReference>